<evidence type="ECO:0000256" key="1">
    <source>
        <dbReference type="SAM" id="MobiDB-lite"/>
    </source>
</evidence>
<gene>
    <name evidence="2" type="ORF">Tci_863450</name>
</gene>
<dbReference type="AlphaFoldDB" id="A0A699S232"/>
<feature type="non-terminal residue" evidence="2">
    <location>
        <position position="121"/>
    </location>
</feature>
<accession>A0A699S232</accession>
<name>A0A699S232_TANCI</name>
<comment type="caution">
    <text evidence="2">The sequence shown here is derived from an EMBL/GenBank/DDBJ whole genome shotgun (WGS) entry which is preliminary data.</text>
</comment>
<feature type="region of interest" description="Disordered" evidence="1">
    <location>
        <begin position="30"/>
        <end position="49"/>
    </location>
</feature>
<sequence>MPPKPDLSFAGLDDSIYKFKISETITSFSKDVKDSHETSTASVEKPKEVRTSAPLIQEWDTDSDNDSVFKPKHIPAKINFVKAGEFVKPVKSVKHVKHVKPVKTVEQSEKSKNFSSSPKVD</sequence>
<protein>
    <submittedName>
        <fullName evidence="2">Uncharacterized protein</fullName>
    </submittedName>
</protein>
<evidence type="ECO:0000313" key="2">
    <source>
        <dbReference type="EMBL" id="GFC91480.1"/>
    </source>
</evidence>
<feature type="region of interest" description="Disordered" evidence="1">
    <location>
        <begin position="100"/>
        <end position="121"/>
    </location>
</feature>
<dbReference type="EMBL" id="BKCJ011132049">
    <property type="protein sequence ID" value="GFC91480.1"/>
    <property type="molecule type" value="Genomic_DNA"/>
</dbReference>
<reference evidence="2" key="1">
    <citation type="journal article" date="2019" name="Sci. Rep.">
        <title>Draft genome of Tanacetum cinerariifolium, the natural source of mosquito coil.</title>
        <authorList>
            <person name="Yamashiro T."/>
            <person name="Shiraishi A."/>
            <person name="Satake H."/>
            <person name="Nakayama K."/>
        </authorList>
    </citation>
    <scope>NUCLEOTIDE SEQUENCE</scope>
</reference>
<organism evidence="2">
    <name type="scientific">Tanacetum cinerariifolium</name>
    <name type="common">Dalmatian daisy</name>
    <name type="synonym">Chrysanthemum cinerariifolium</name>
    <dbReference type="NCBI Taxonomy" id="118510"/>
    <lineage>
        <taxon>Eukaryota</taxon>
        <taxon>Viridiplantae</taxon>
        <taxon>Streptophyta</taxon>
        <taxon>Embryophyta</taxon>
        <taxon>Tracheophyta</taxon>
        <taxon>Spermatophyta</taxon>
        <taxon>Magnoliopsida</taxon>
        <taxon>eudicotyledons</taxon>
        <taxon>Gunneridae</taxon>
        <taxon>Pentapetalae</taxon>
        <taxon>asterids</taxon>
        <taxon>campanulids</taxon>
        <taxon>Asterales</taxon>
        <taxon>Asteraceae</taxon>
        <taxon>Asteroideae</taxon>
        <taxon>Anthemideae</taxon>
        <taxon>Anthemidinae</taxon>
        <taxon>Tanacetum</taxon>
    </lineage>
</organism>
<proteinExistence type="predicted"/>